<sequence length="107" mass="11913">MDETKVISLQAKKAEAAGVHPELAELISQLNGRFAIQIDLTDERLDRFKQIYPALNEAAQQGHKFSVESDDREIVAAFNRGVEVGKAQMMTDVIVCLLEQDGLIQRS</sequence>
<accession>A0A5C8Z4C4</accession>
<organism evidence="1 2">
    <name type="scientific">Reinekea thalattae</name>
    <dbReference type="NCBI Taxonomy" id="2593301"/>
    <lineage>
        <taxon>Bacteria</taxon>
        <taxon>Pseudomonadati</taxon>
        <taxon>Pseudomonadota</taxon>
        <taxon>Gammaproteobacteria</taxon>
        <taxon>Oceanospirillales</taxon>
        <taxon>Saccharospirillaceae</taxon>
        <taxon>Reinekea</taxon>
    </lineage>
</organism>
<dbReference type="OrthoDB" id="6197188at2"/>
<dbReference type="Proteomes" id="UP000321764">
    <property type="component" value="Unassembled WGS sequence"/>
</dbReference>
<gene>
    <name evidence="1" type="ORF">FME95_11705</name>
</gene>
<evidence type="ECO:0000313" key="2">
    <source>
        <dbReference type="Proteomes" id="UP000321764"/>
    </source>
</evidence>
<keyword evidence="2" id="KW-1185">Reference proteome</keyword>
<evidence type="ECO:0000313" key="1">
    <source>
        <dbReference type="EMBL" id="TXR52073.1"/>
    </source>
</evidence>
<name>A0A5C8Z4C4_9GAMM</name>
<dbReference type="EMBL" id="VKAD01000002">
    <property type="protein sequence ID" value="TXR52073.1"/>
    <property type="molecule type" value="Genomic_DNA"/>
</dbReference>
<protein>
    <submittedName>
        <fullName evidence="1">Uncharacterized protein</fullName>
    </submittedName>
</protein>
<dbReference type="AlphaFoldDB" id="A0A5C8Z4C4"/>
<proteinExistence type="predicted"/>
<comment type="caution">
    <text evidence="1">The sequence shown here is derived from an EMBL/GenBank/DDBJ whole genome shotgun (WGS) entry which is preliminary data.</text>
</comment>
<reference evidence="1 2" key="1">
    <citation type="submission" date="2019-07" db="EMBL/GenBank/DDBJ databases">
        <title>Reinekea sp. strain SSH23 genome sequencing and assembly.</title>
        <authorList>
            <person name="Kim I."/>
        </authorList>
    </citation>
    <scope>NUCLEOTIDE SEQUENCE [LARGE SCALE GENOMIC DNA]</scope>
    <source>
        <strain evidence="1 2">SSH23</strain>
    </source>
</reference>
<dbReference type="RefSeq" id="WP_147714669.1">
    <property type="nucleotide sequence ID" value="NZ_VKAD01000002.1"/>
</dbReference>